<dbReference type="SMART" id="SM00850">
    <property type="entry name" value="LytTR"/>
    <property type="match status" value="1"/>
</dbReference>
<dbReference type="InterPro" id="IPR007492">
    <property type="entry name" value="LytTR_DNA-bd_dom"/>
</dbReference>
<dbReference type="GO" id="GO:0000156">
    <property type="term" value="F:phosphorelay response regulator activity"/>
    <property type="evidence" value="ECO:0007669"/>
    <property type="project" value="InterPro"/>
</dbReference>
<keyword evidence="6" id="KW-1185">Reference proteome</keyword>
<dbReference type="RefSeq" id="WP_146791277.1">
    <property type="nucleotide sequence ID" value="NZ_VOLT01000014.1"/>
</dbReference>
<dbReference type="Gene3D" id="2.40.50.1020">
    <property type="entry name" value="LytTr DNA-binding domain"/>
    <property type="match status" value="1"/>
</dbReference>
<feature type="modified residue" description="4-aspartylphosphate" evidence="2">
    <location>
        <position position="73"/>
    </location>
</feature>
<organism evidence="5 6">
    <name type="scientific">Colwellia demingiae</name>
    <dbReference type="NCBI Taxonomy" id="89401"/>
    <lineage>
        <taxon>Bacteria</taxon>
        <taxon>Pseudomonadati</taxon>
        <taxon>Pseudomonadota</taxon>
        <taxon>Gammaproteobacteria</taxon>
        <taxon>Alteromonadales</taxon>
        <taxon>Colwelliaceae</taxon>
        <taxon>Colwellia</taxon>
    </lineage>
</organism>
<dbReference type="Gene3D" id="3.40.50.2300">
    <property type="match status" value="1"/>
</dbReference>
<dbReference type="PROSITE" id="PS50110">
    <property type="entry name" value="RESPONSE_REGULATORY"/>
    <property type="match status" value="1"/>
</dbReference>
<evidence type="ECO:0000313" key="5">
    <source>
        <dbReference type="EMBL" id="TWX64328.1"/>
    </source>
</evidence>
<dbReference type="Pfam" id="PF00072">
    <property type="entry name" value="Response_reg"/>
    <property type="match status" value="1"/>
</dbReference>
<name>A0A5C6Q6B5_9GAMM</name>
<sequence length="266" mass="30537">MSNDNSFELTKNPDHQKNVVHDVLVVDDEPAARQKLILFLQDHKDFRVVAQAQNGIEALECIEKHSPALVFLDIQMPLLDGMSVASNLEYNKNIAIVFVTGFNEYAIKAFELNAVDYLLKPYDKGRLAKTLTRFREFTGTISEYNIPKIIQDYRAEQHFPEKLLFKSEGAIEVVSAQEIQWIESSGNYVKVCLERTAFIARQTITTVQSQLDPEQFVRVRRTHIVNKNEVATVDHISKGDYEITLKCGTKLRLSRGYKTRFFEVFS</sequence>
<evidence type="ECO:0000313" key="6">
    <source>
        <dbReference type="Proteomes" id="UP000321822"/>
    </source>
</evidence>
<evidence type="ECO:0000259" key="4">
    <source>
        <dbReference type="PROSITE" id="PS50930"/>
    </source>
</evidence>
<dbReference type="Proteomes" id="UP000321822">
    <property type="component" value="Unassembled WGS sequence"/>
</dbReference>
<dbReference type="PROSITE" id="PS50930">
    <property type="entry name" value="HTH_LYTTR"/>
    <property type="match status" value="1"/>
</dbReference>
<dbReference type="PANTHER" id="PTHR37299:SF1">
    <property type="entry name" value="STAGE 0 SPORULATION PROTEIN A HOMOLOG"/>
    <property type="match status" value="1"/>
</dbReference>
<dbReference type="InterPro" id="IPR001789">
    <property type="entry name" value="Sig_transdc_resp-reg_receiver"/>
</dbReference>
<dbReference type="EMBL" id="VOLT01000014">
    <property type="protein sequence ID" value="TWX64328.1"/>
    <property type="molecule type" value="Genomic_DNA"/>
</dbReference>
<evidence type="ECO:0000256" key="1">
    <source>
        <dbReference type="ARBA" id="ARBA00023012"/>
    </source>
</evidence>
<feature type="domain" description="Response regulatory" evidence="3">
    <location>
        <begin position="22"/>
        <end position="135"/>
    </location>
</feature>
<dbReference type="PANTHER" id="PTHR37299">
    <property type="entry name" value="TRANSCRIPTIONAL REGULATOR-RELATED"/>
    <property type="match status" value="1"/>
</dbReference>
<protein>
    <submittedName>
        <fullName evidence="5">Response regulator transcription factor</fullName>
    </submittedName>
</protein>
<evidence type="ECO:0000256" key="2">
    <source>
        <dbReference type="PROSITE-ProRule" id="PRU00169"/>
    </source>
</evidence>
<gene>
    <name evidence="5" type="ORF">ESZ36_20350</name>
</gene>
<keyword evidence="1" id="KW-0902">Two-component regulatory system</keyword>
<dbReference type="OrthoDB" id="236568at2"/>
<evidence type="ECO:0000259" key="3">
    <source>
        <dbReference type="PROSITE" id="PS50110"/>
    </source>
</evidence>
<dbReference type="InterPro" id="IPR046947">
    <property type="entry name" value="LytR-like"/>
</dbReference>
<keyword evidence="2" id="KW-0597">Phosphoprotein</keyword>
<dbReference type="AlphaFoldDB" id="A0A5C6Q6B5"/>
<proteinExistence type="predicted"/>
<dbReference type="SUPFAM" id="SSF52172">
    <property type="entry name" value="CheY-like"/>
    <property type="match status" value="1"/>
</dbReference>
<feature type="domain" description="HTH LytTR-type" evidence="4">
    <location>
        <begin position="163"/>
        <end position="257"/>
    </location>
</feature>
<reference evidence="5 6" key="1">
    <citation type="submission" date="2019-07" db="EMBL/GenBank/DDBJ databases">
        <title>Genomes of sea-ice associated Colwellia species.</title>
        <authorList>
            <person name="Bowman J.P."/>
        </authorList>
    </citation>
    <scope>NUCLEOTIDE SEQUENCE [LARGE SCALE GENOMIC DNA]</scope>
    <source>
        <strain evidence="5 6">ACAM 459</strain>
    </source>
</reference>
<accession>A0A5C6Q6B5</accession>
<dbReference type="GO" id="GO:0003677">
    <property type="term" value="F:DNA binding"/>
    <property type="evidence" value="ECO:0007669"/>
    <property type="project" value="InterPro"/>
</dbReference>
<dbReference type="Pfam" id="PF04397">
    <property type="entry name" value="LytTR"/>
    <property type="match status" value="1"/>
</dbReference>
<comment type="caution">
    <text evidence="5">The sequence shown here is derived from an EMBL/GenBank/DDBJ whole genome shotgun (WGS) entry which is preliminary data.</text>
</comment>
<dbReference type="InterPro" id="IPR011006">
    <property type="entry name" value="CheY-like_superfamily"/>
</dbReference>
<dbReference type="SMART" id="SM00448">
    <property type="entry name" value="REC"/>
    <property type="match status" value="1"/>
</dbReference>